<reference evidence="3" key="2">
    <citation type="submission" date="2019-09" db="UniProtKB">
        <authorList>
            <consortium name="WormBaseParasite"/>
        </authorList>
    </citation>
    <scope>IDENTIFICATION</scope>
</reference>
<protein>
    <submittedName>
        <fullName evidence="3">DUF4371 domain-containing protein</fullName>
    </submittedName>
</protein>
<keyword evidence="2" id="KW-1185">Reference proteome</keyword>
<evidence type="ECO:0000313" key="3">
    <source>
        <dbReference type="WBParaSite" id="HPBE_0001082801-mRNA-1"/>
    </source>
</evidence>
<name>A0A183FSC1_HELPZ</name>
<sequence>MVHAGAENDQFKFTGMQFASKLRDMSIVNELECEKFDVQADTMILDILRAILQHRETQISFEKSTMHVPFFSCIGRYSQ</sequence>
<evidence type="ECO:0000313" key="2">
    <source>
        <dbReference type="Proteomes" id="UP000050761"/>
    </source>
</evidence>
<dbReference type="AlphaFoldDB" id="A0A183FSC1"/>
<proteinExistence type="predicted"/>
<gene>
    <name evidence="1" type="ORF">HPBE_LOCUS10829</name>
</gene>
<evidence type="ECO:0000313" key="1">
    <source>
        <dbReference type="EMBL" id="VDO86506.1"/>
    </source>
</evidence>
<reference evidence="1 2" key="1">
    <citation type="submission" date="2018-11" db="EMBL/GenBank/DDBJ databases">
        <authorList>
            <consortium name="Pathogen Informatics"/>
        </authorList>
    </citation>
    <scope>NUCLEOTIDE SEQUENCE [LARGE SCALE GENOMIC DNA]</scope>
</reference>
<dbReference type="Proteomes" id="UP000050761">
    <property type="component" value="Unassembled WGS sequence"/>
</dbReference>
<organism evidence="2 3">
    <name type="scientific">Heligmosomoides polygyrus</name>
    <name type="common">Parasitic roundworm</name>
    <dbReference type="NCBI Taxonomy" id="6339"/>
    <lineage>
        <taxon>Eukaryota</taxon>
        <taxon>Metazoa</taxon>
        <taxon>Ecdysozoa</taxon>
        <taxon>Nematoda</taxon>
        <taxon>Chromadorea</taxon>
        <taxon>Rhabditida</taxon>
        <taxon>Rhabditina</taxon>
        <taxon>Rhabditomorpha</taxon>
        <taxon>Strongyloidea</taxon>
        <taxon>Heligmosomidae</taxon>
        <taxon>Heligmosomoides</taxon>
    </lineage>
</organism>
<accession>A0A183FSC1</accession>
<dbReference type="EMBL" id="UZAH01026895">
    <property type="protein sequence ID" value="VDO86506.1"/>
    <property type="molecule type" value="Genomic_DNA"/>
</dbReference>
<accession>A0A3P7YEW5</accession>
<dbReference type="WBParaSite" id="HPBE_0001082801-mRNA-1">
    <property type="protein sequence ID" value="HPBE_0001082801-mRNA-1"/>
    <property type="gene ID" value="HPBE_0001082801"/>
</dbReference>